<keyword evidence="12" id="KW-1185">Reference proteome</keyword>
<evidence type="ECO:0000256" key="5">
    <source>
        <dbReference type="ARBA" id="ARBA00023136"/>
    </source>
</evidence>
<feature type="domain" description="G-protein coupled receptors family 1 profile" evidence="9">
    <location>
        <begin position="51"/>
        <end position="323"/>
    </location>
</feature>
<dbReference type="Pfam" id="PF00001">
    <property type="entry name" value="7tm_1"/>
    <property type="match status" value="1"/>
</dbReference>
<sequence length="367" mass="41770">MSNTTPSAVTETTTTTISSLDLYLSLIQIPAITTQFYLWGYLITFLLGFTGNTLSLLTFSRSTLRNISTGCLFIILAISDTLYLFISIIDFAEFGLKVRLYHRIDYDQLCRFRMFTICVSQVYSAWLLVIITSDRWIRTRFPFKSNSICTRKNALLFASIILIAVIGLHSHILLPFFGMVLPGIPSLACGANGNNAEYVTFYYYQWTIIQIITTSLGPAVLMIIMVMDISIKIRAQKKLVASHLEPISGYRSARSDKRIHNQMILLMLSTIGIFFITTLPITIDDLVAVHTITDLSDLSQLFIIRTILNWLQSLNCAVNFYVYCLTSTLFRKEFTQLVGIIRGRRELSLQAQTHMRTIHVTQPQQQH</sequence>
<dbReference type="GO" id="GO:0004930">
    <property type="term" value="F:G protein-coupled receptor activity"/>
    <property type="evidence" value="ECO:0007669"/>
    <property type="project" value="UniProtKB-KW"/>
</dbReference>
<dbReference type="PROSITE" id="PS50262">
    <property type="entry name" value="G_PROTEIN_RECEP_F1_2"/>
    <property type="match status" value="1"/>
</dbReference>
<dbReference type="AlphaFoldDB" id="A0A815B105"/>
<evidence type="ECO:0000256" key="2">
    <source>
        <dbReference type="ARBA" id="ARBA00022692"/>
    </source>
</evidence>
<dbReference type="EMBL" id="CAJNOI010000089">
    <property type="protein sequence ID" value="CAF1037537.1"/>
    <property type="molecule type" value="Genomic_DNA"/>
</dbReference>
<evidence type="ECO:0000256" key="7">
    <source>
        <dbReference type="ARBA" id="ARBA00023224"/>
    </source>
</evidence>
<feature type="transmembrane region" description="Helical" evidence="8">
    <location>
        <begin position="264"/>
        <end position="283"/>
    </location>
</feature>
<reference evidence="11" key="1">
    <citation type="submission" date="2021-02" db="EMBL/GenBank/DDBJ databases">
        <authorList>
            <person name="Nowell W R."/>
        </authorList>
    </citation>
    <scope>NUCLEOTIDE SEQUENCE</scope>
</reference>
<feature type="transmembrane region" description="Helical" evidence="8">
    <location>
        <begin position="112"/>
        <end position="133"/>
    </location>
</feature>
<dbReference type="InterPro" id="IPR017452">
    <property type="entry name" value="GPCR_Rhodpsn_7TM"/>
</dbReference>
<dbReference type="PANTHER" id="PTHR24243:SF233">
    <property type="entry name" value="THYROTROPIN-RELEASING HORMONE RECEPTOR"/>
    <property type="match status" value="1"/>
</dbReference>
<feature type="transmembrane region" description="Helical" evidence="8">
    <location>
        <begin position="203"/>
        <end position="227"/>
    </location>
</feature>
<dbReference type="EMBL" id="CAJNOM010000234">
    <property type="protein sequence ID" value="CAF1264738.1"/>
    <property type="molecule type" value="Genomic_DNA"/>
</dbReference>
<dbReference type="PRINTS" id="PR00237">
    <property type="entry name" value="GPCRRHODOPSN"/>
</dbReference>
<evidence type="ECO:0000256" key="1">
    <source>
        <dbReference type="ARBA" id="ARBA00004141"/>
    </source>
</evidence>
<feature type="transmembrane region" description="Helical" evidence="8">
    <location>
        <begin position="303"/>
        <end position="324"/>
    </location>
</feature>
<proteinExistence type="predicted"/>
<evidence type="ECO:0000313" key="10">
    <source>
        <dbReference type="EMBL" id="CAF1037537.1"/>
    </source>
</evidence>
<comment type="subcellular location">
    <subcellularLocation>
        <location evidence="1">Membrane</location>
        <topology evidence="1">Multi-pass membrane protein</topology>
    </subcellularLocation>
</comment>
<dbReference type="PANTHER" id="PTHR24243">
    <property type="entry name" value="G-PROTEIN COUPLED RECEPTOR"/>
    <property type="match status" value="1"/>
</dbReference>
<keyword evidence="6" id="KW-0675">Receptor</keyword>
<keyword evidence="3 8" id="KW-1133">Transmembrane helix</keyword>
<gene>
    <name evidence="10" type="ORF">BJG266_LOCUS17879</name>
    <name evidence="11" type="ORF">QVE165_LOCUS29252</name>
</gene>
<dbReference type="SUPFAM" id="SSF81321">
    <property type="entry name" value="Family A G protein-coupled receptor-like"/>
    <property type="match status" value="1"/>
</dbReference>
<evidence type="ECO:0000256" key="4">
    <source>
        <dbReference type="ARBA" id="ARBA00023040"/>
    </source>
</evidence>
<dbReference type="Gene3D" id="1.20.1070.10">
    <property type="entry name" value="Rhodopsin 7-helix transmembrane proteins"/>
    <property type="match status" value="1"/>
</dbReference>
<dbReference type="GO" id="GO:0005886">
    <property type="term" value="C:plasma membrane"/>
    <property type="evidence" value="ECO:0007669"/>
    <property type="project" value="TreeGrafter"/>
</dbReference>
<dbReference type="SMART" id="SM01381">
    <property type="entry name" value="7TM_GPCR_Srsx"/>
    <property type="match status" value="1"/>
</dbReference>
<comment type="caution">
    <text evidence="11">The sequence shown here is derived from an EMBL/GenBank/DDBJ whole genome shotgun (WGS) entry which is preliminary data.</text>
</comment>
<evidence type="ECO:0000259" key="9">
    <source>
        <dbReference type="PROSITE" id="PS50262"/>
    </source>
</evidence>
<organism evidence="11 12">
    <name type="scientific">Adineta steineri</name>
    <dbReference type="NCBI Taxonomy" id="433720"/>
    <lineage>
        <taxon>Eukaryota</taxon>
        <taxon>Metazoa</taxon>
        <taxon>Spiralia</taxon>
        <taxon>Gnathifera</taxon>
        <taxon>Rotifera</taxon>
        <taxon>Eurotatoria</taxon>
        <taxon>Bdelloidea</taxon>
        <taxon>Adinetida</taxon>
        <taxon>Adinetidae</taxon>
        <taxon>Adineta</taxon>
    </lineage>
</organism>
<feature type="transmembrane region" description="Helical" evidence="8">
    <location>
        <begin position="154"/>
        <end position="177"/>
    </location>
</feature>
<evidence type="ECO:0000256" key="3">
    <source>
        <dbReference type="ARBA" id="ARBA00022989"/>
    </source>
</evidence>
<feature type="transmembrane region" description="Helical" evidence="8">
    <location>
        <begin position="36"/>
        <end position="59"/>
    </location>
</feature>
<accession>A0A815B105</accession>
<name>A0A815B105_9BILA</name>
<evidence type="ECO:0000313" key="12">
    <source>
        <dbReference type="Proteomes" id="UP000663832"/>
    </source>
</evidence>
<dbReference type="InterPro" id="IPR000276">
    <property type="entry name" value="GPCR_Rhodpsn"/>
</dbReference>
<protein>
    <recommendedName>
        <fullName evidence="9">G-protein coupled receptors family 1 profile domain-containing protein</fullName>
    </recommendedName>
</protein>
<evidence type="ECO:0000313" key="11">
    <source>
        <dbReference type="EMBL" id="CAF1264738.1"/>
    </source>
</evidence>
<evidence type="ECO:0000256" key="8">
    <source>
        <dbReference type="SAM" id="Phobius"/>
    </source>
</evidence>
<keyword evidence="5 8" id="KW-0472">Membrane</keyword>
<keyword evidence="7" id="KW-0807">Transducer</keyword>
<keyword evidence="4" id="KW-0297">G-protein coupled receptor</keyword>
<keyword evidence="2 8" id="KW-0812">Transmembrane</keyword>
<dbReference type="Proteomes" id="UP000663832">
    <property type="component" value="Unassembled WGS sequence"/>
</dbReference>
<dbReference type="Proteomes" id="UP000663877">
    <property type="component" value="Unassembled WGS sequence"/>
</dbReference>
<dbReference type="OrthoDB" id="10029014at2759"/>
<feature type="transmembrane region" description="Helical" evidence="8">
    <location>
        <begin position="71"/>
        <end position="92"/>
    </location>
</feature>
<evidence type="ECO:0000256" key="6">
    <source>
        <dbReference type="ARBA" id="ARBA00023170"/>
    </source>
</evidence>